<keyword evidence="8" id="KW-1185">Reference proteome</keyword>
<evidence type="ECO:0000256" key="6">
    <source>
        <dbReference type="ARBA" id="ARBA00023136"/>
    </source>
</evidence>
<gene>
    <name evidence="7" type="ORF">PUR21_06240</name>
</gene>
<protein>
    <submittedName>
        <fullName evidence="7">ETC complex I subunit</fullName>
    </submittedName>
</protein>
<sequence length="252" mass="28664">MNTQSSGTGHSRLPHIPLVWHEPWPADAVARIYQPSRNAETAGRARTKKWVLRFERRTPPTVDPLMGWTESDDPLTQVVLKFDSLQEATRYADREGITYRVEEAAPEADLARQAQVRRDADIRRRQAAEVLYTTAKALSWRDPRYGVASFGRRPDLDRALTNPASVFRSPQEVLENAGLSRADKLEILRRWAWDAWLIETAAGEGMPPGEEPRLDEVVQALLSLDEHGQARSREDVELVTWFEQPRGAHPRA</sequence>
<dbReference type="InterPro" id="IPR006885">
    <property type="entry name" value="NADH_UbQ_FeS_4_mit-like"/>
</dbReference>
<accession>A0ABU9Z7A6</accession>
<keyword evidence="5" id="KW-0249">Electron transport</keyword>
<keyword evidence="4" id="KW-0809">Transit peptide</keyword>
<proteinExistence type="predicted"/>
<dbReference type="RefSeq" id="WP_015821710.1">
    <property type="nucleotide sequence ID" value="NZ_JAQYXL010000001.1"/>
</dbReference>
<comment type="subcellular location">
    <subcellularLocation>
        <location evidence="1">Membrane</location>
    </subcellularLocation>
</comment>
<dbReference type="GeneID" id="72988708"/>
<keyword evidence="2" id="KW-0813">Transport</keyword>
<name>A0ABU9Z7A6_9HYPH</name>
<keyword evidence="6" id="KW-0472">Membrane</keyword>
<dbReference type="EMBL" id="JAQYXL010000001">
    <property type="protein sequence ID" value="MEN3227251.1"/>
    <property type="molecule type" value="Genomic_DNA"/>
</dbReference>
<keyword evidence="3" id="KW-0679">Respiratory chain</keyword>
<dbReference type="Gene3D" id="3.30.160.190">
    <property type="entry name" value="atu1810 like domain"/>
    <property type="match status" value="1"/>
</dbReference>
<dbReference type="InterPro" id="IPR038532">
    <property type="entry name" value="NDUFS4-like_sf"/>
</dbReference>
<evidence type="ECO:0000256" key="3">
    <source>
        <dbReference type="ARBA" id="ARBA00022660"/>
    </source>
</evidence>
<evidence type="ECO:0000256" key="1">
    <source>
        <dbReference type="ARBA" id="ARBA00004370"/>
    </source>
</evidence>
<evidence type="ECO:0000256" key="4">
    <source>
        <dbReference type="ARBA" id="ARBA00022946"/>
    </source>
</evidence>
<dbReference type="Proteomes" id="UP001404845">
    <property type="component" value="Unassembled WGS sequence"/>
</dbReference>
<comment type="caution">
    <text evidence="7">The sequence shown here is derived from an EMBL/GenBank/DDBJ whole genome shotgun (WGS) entry which is preliminary data.</text>
</comment>
<organism evidence="7 8">
    <name type="scientific">Methylorubrum rhodesianum</name>
    <dbReference type="NCBI Taxonomy" id="29427"/>
    <lineage>
        <taxon>Bacteria</taxon>
        <taxon>Pseudomonadati</taxon>
        <taxon>Pseudomonadota</taxon>
        <taxon>Alphaproteobacteria</taxon>
        <taxon>Hyphomicrobiales</taxon>
        <taxon>Methylobacteriaceae</taxon>
        <taxon>Methylorubrum</taxon>
    </lineage>
</organism>
<evidence type="ECO:0000256" key="5">
    <source>
        <dbReference type="ARBA" id="ARBA00022982"/>
    </source>
</evidence>
<dbReference type="Pfam" id="PF04800">
    <property type="entry name" value="NDUS4"/>
    <property type="match status" value="1"/>
</dbReference>
<reference evidence="7 8" key="1">
    <citation type="journal article" date="2023" name="PLoS ONE">
        <title>Complete genome assembly of Hawai'i environmental nontuberculous mycobacteria reveals unexpected co-isolation with methylobacteria.</title>
        <authorList>
            <person name="Hendrix J."/>
            <person name="Epperson L.E."/>
            <person name="Tong E.I."/>
            <person name="Chan Y.L."/>
            <person name="Hasan N.A."/>
            <person name="Dawrs S.N."/>
            <person name="Norton G.J."/>
            <person name="Virdi R."/>
            <person name="Crooks J.L."/>
            <person name="Chan E.D."/>
            <person name="Honda J.R."/>
            <person name="Strong M."/>
        </authorList>
    </citation>
    <scope>NUCLEOTIDE SEQUENCE [LARGE SCALE GENOMIC DNA]</scope>
    <source>
        <strain evidence="7 8">NJH_HI01</strain>
    </source>
</reference>
<evidence type="ECO:0000256" key="2">
    <source>
        <dbReference type="ARBA" id="ARBA00022448"/>
    </source>
</evidence>
<evidence type="ECO:0000313" key="7">
    <source>
        <dbReference type="EMBL" id="MEN3227251.1"/>
    </source>
</evidence>
<evidence type="ECO:0000313" key="8">
    <source>
        <dbReference type="Proteomes" id="UP001404845"/>
    </source>
</evidence>